<dbReference type="AlphaFoldDB" id="A0A2U3AKC8"/>
<reference evidence="1 2" key="1">
    <citation type="submission" date="2018-05" db="EMBL/GenBank/DDBJ databases">
        <title>Kurthia sibirica genome sequence.</title>
        <authorList>
            <person name="Maclea K.S."/>
            <person name="Goen A.E."/>
        </authorList>
    </citation>
    <scope>NUCLEOTIDE SEQUENCE [LARGE SCALE GENOMIC DNA]</scope>
    <source>
        <strain evidence="1 2">ATCC 49154</strain>
    </source>
</reference>
<evidence type="ECO:0000313" key="1">
    <source>
        <dbReference type="EMBL" id="PWI24987.1"/>
    </source>
</evidence>
<sequence length="139" mass="15943">MSDLKNVNSEHDSQPNEINDLVAKNVNNYINALNKSKKWTYERSGIPKATFFNLLQGKGDINKSIPKLNKLFRINDPFYFYREDIKLPRNLVDIENDSIKNFSAASFNGTDNENFKETMSILDDAINMIHILKSAKELG</sequence>
<evidence type="ECO:0000313" key="2">
    <source>
        <dbReference type="Proteomes" id="UP000245938"/>
    </source>
</evidence>
<protein>
    <submittedName>
        <fullName evidence="1">Uncharacterized protein</fullName>
    </submittedName>
</protein>
<comment type="caution">
    <text evidence="1">The sequence shown here is derived from an EMBL/GenBank/DDBJ whole genome shotgun (WGS) entry which is preliminary data.</text>
</comment>
<dbReference type="OrthoDB" id="2354296at2"/>
<gene>
    <name evidence="1" type="ORF">DEX24_10455</name>
</gene>
<organism evidence="1 2">
    <name type="scientific">Kurthia sibirica</name>
    <dbReference type="NCBI Taxonomy" id="202750"/>
    <lineage>
        <taxon>Bacteria</taxon>
        <taxon>Bacillati</taxon>
        <taxon>Bacillota</taxon>
        <taxon>Bacilli</taxon>
        <taxon>Bacillales</taxon>
        <taxon>Caryophanaceae</taxon>
        <taxon>Kurthia</taxon>
    </lineage>
</organism>
<dbReference type="RefSeq" id="WP_109306383.1">
    <property type="nucleotide sequence ID" value="NZ_BJUF01000004.1"/>
</dbReference>
<name>A0A2U3AKC8_9BACL</name>
<accession>A0A2U3AKC8</accession>
<proteinExistence type="predicted"/>
<dbReference type="Proteomes" id="UP000245938">
    <property type="component" value="Unassembled WGS sequence"/>
</dbReference>
<dbReference type="EMBL" id="QFVR01000013">
    <property type="protein sequence ID" value="PWI24987.1"/>
    <property type="molecule type" value="Genomic_DNA"/>
</dbReference>
<keyword evidence="2" id="KW-1185">Reference proteome</keyword>